<reference evidence="6 7" key="1">
    <citation type="submission" date="2019-06" db="EMBL/GenBank/DDBJ databases">
        <title>Sequencing the genomes of 1000 actinobacteria strains.</title>
        <authorList>
            <person name="Klenk H.-P."/>
        </authorList>
    </citation>
    <scope>NUCLEOTIDE SEQUENCE [LARGE SCALE GENOMIC DNA]</scope>
    <source>
        <strain evidence="6 7">DSM 45928</strain>
    </source>
</reference>
<dbReference type="AlphaFoldDB" id="A0A543AW57"/>
<evidence type="ECO:0000313" key="7">
    <source>
        <dbReference type="Proteomes" id="UP000317043"/>
    </source>
</evidence>
<dbReference type="PANTHER" id="PTHR44846">
    <property type="entry name" value="MANNOSYL-D-GLYCERATE TRANSPORT/METABOLISM SYSTEM REPRESSOR MNGR-RELATED"/>
    <property type="match status" value="1"/>
</dbReference>
<dbReference type="InterPro" id="IPR050679">
    <property type="entry name" value="Bact_HTH_transcr_reg"/>
</dbReference>
<feature type="region of interest" description="Disordered" evidence="4">
    <location>
        <begin position="1"/>
        <end position="35"/>
    </location>
</feature>
<dbReference type="InterPro" id="IPR036388">
    <property type="entry name" value="WH-like_DNA-bd_sf"/>
</dbReference>
<evidence type="ECO:0000313" key="6">
    <source>
        <dbReference type="EMBL" id="TQL76816.1"/>
    </source>
</evidence>
<dbReference type="SMART" id="SM00345">
    <property type="entry name" value="HTH_GNTR"/>
    <property type="match status" value="1"/>
</dbReference>
<dbReference type="Pfam" id="PF00392">
    <property type="entry name" value="GntR"/>
    <property type="match status" value="1"/>
</dbReference>
<keyword evidence="3" id="KW-0804">Transcription</keyword>
<dbReference type="Gene3D" id="1.10.10.10">
    <property type="entry name" value="Winged helix-like DNA-binding domain superfamily/Winged helix DNA-binding domain"/>
    <property type="match status" value="1"/>
</dbReference>
<dbReference type="SUPFAM" id="SSF64288">
    <property type="entry name" value="Chorismate lyase-like"/>
    <property type="match status" value="1"/>
</dbReference>
<dbReference type="InterPro" id="IPR011663">
    <property type="entry name" value="UTRA"/>
</dbReference>
<feature type="domain" description="HTH gntR-type" evidence="5">
    <location>
        <begin position="9"/>
        <end position="77"/>
    </location>
</feature>
<dbReference type="CDD" id="cd07377">
    <property type="entry name" value="WHTH_GntR"/>
    <property type="match status" value="1"/>
</dbReference>
<organism evidence="6 7">
    <name type="scientific">Stackebrandtia endophytica</name>
    <dbReference type="NCBI Taxonomy" id="1496996"/>
    <lineage>
        <taxon>Bacteria</taxon>
        <taxon>Bacillati</taxon>
        <taxon>Actinomycetota</taxon>
        <taxon>Actinomycetes</taxon>
        <taxon>Glycomycetales</taxon>
        <taxon>Glycomycetaceae</taxon>
        <taxon>Stackebrandtia</taxon>
    </lineage>
</organism>
<dbReference type="GO" id="GO:0003677">
    <property type="term" value="F:DNA binding"/>
    <property type="evidence" value="ECO:0007669"/>
    <property type="project" value="UniProtKB-KW"/>
</dbReference>
<dbReference type="PROSITE" id="PS50949">
    <property type="entry name" value="HTH_GNTR"/>
    <property type="match status" value="1"/>
</dbReference>
<evidence type="ECO:0000256" key="1">
    <source>
        <dbReference type="ARBA" id="ARBA00023015"/>
    </source>
</evidence>
<dbReference type="InterPro" id="IPR036390">
    <property type="entry name" value="WH_DNA-bd_sf"/>
</dbReference>
<dbReference type="Pfam" id="PF07702">
    <property type="entry name" value="UTRA"/>
    <property type="match status" value="1"/>
</dbReference>
<dbReference type="RefSeq" id="WP_211347651.1">
    <property type="nucleotide sequence ID" value="NZ_JBHTGS010000001.1"/>
</dbReference>
<dbReference type="InterPro" id="IPR000524">
    <property type="entry name" value="Tscrpt_reg_HTH_GntR"/>
</dbReference>
<dbReference type="GO" id="GO:0045892">
    <property type="term" value="P:negative regulation of DNA-templated transcription"/>
    <property type="evidence" value="ECO:0007669"/>
    <property type="project" value="TreeGrafter"/>
</dbReference>
<dbReference type="InterPro" id="IPR028978">
    <property type="entry name" value="Chorismate_lyase_/UTRA_dom_sf"/>
</dbReference>
<dbReference type="SMART" id="SM00866">
    <property type="entry name" value="UTRA"/>
    <property type="match status" value="1"/>
</dbReference>
<comment type="caution">
    <text evidence="6">The sequence shown here is derived from an EMBL/GenBank/DDBJ whole genome shotgun (WGS) entry which is preliminary data.</text>
</comment>
<gene>
    <name evidence="6" type="ORF">FB566_2356</name>
</gene>
<dbReference type="GO" id="GO:0003700">
    <property type="term" value="F:DNA-binding transcription factor activity"/>
    <property type="evidence" value="ECO:0007669"/>
    <property type="project" value="InterPro"/>
</dbReference>
<dbReference type="InParanoid" id="A0A543AW57"/>
<dbReference type="EMBL" id="VFOW01000001">
    <property type="protein sequence ID" value="TQL76816.1"/>
    <property type="molecule type" value="Genomic_DNA"/>
</dbReference>
<evidence type="ECO:0000259" key="5">
    <source>
        <dbReference type="PROSITE" id="PS50949"/>
    </source>
</evidence>
<evidence type="ECO:0000256" key="2">
    <source>
        <dbReference type="ARBA" id="ARBA00023125"/>
    </source>
</evidence>
<dbReference type="PRINTS" id="PR00035">
    <property type="entry name" value="HTHGNTR"/>
</dbReference>
<dbReference type="Gene3D" id="3.40.1410.10">
    <property type="entry name" value="Chorismate lyase-like"/>
    <property type="match status" value="1"/>
</dbReference>
<keyword evidence="7" id="KW-1185">Reference proteome</keyword>
<dbReference type="SUPFAM" id="SSF46785">
    <property type="entry name" value="Winged helix' DNA-binding domain"/>
    <property type="match status" value="1"/>
</dbReference>
<dbReference type="Proteomes" id="UP000317043">
    <property type="component" value="Unassembled WGS sequence"/>
</dbReference>
<proteinExistence type="predicted"/>
<accession>A0A543AW57</accession>
<keyword evidence="2" id="KW-0238">DNA-binding</keyword>
<dbReference type="PANTHER" id="PTHR44846:SF17">
    <property type="entry name" value="GNTR-FAMILY TRANSCRIPTIONAL REGULATOR"/>
    <property type="match status" value="1"/>
</dbReference>
<evidence type="ECO:0000256" key="3">
    <source>
        <dbReference type="ARBA" id="ARBA00023163"/>
    </source>
</evidence>
<sequence>MSKAEPGKKAPRQQMADALRSDIRNGRYSPGEQLPSQRQLAAQYGVAQNTAGEAVKILQLEGLLDNPVKARPRVRAQRTLLRLGAERYSNHLRESTGLSPFRAEVAKQGKTARVDCTSITKIGVPADVAERLGVGGDVEVVRRENWYFADDEPVQMGVTYIPWETVEGTPLADSAKMGKGSLYARLEERGHRITSIREEVSSRMPTPDEVESLQVPIGTPVIEVVHTSFDQDGTAFEVTRFVMRADTNGLDYRIMIED</sequence>
<keyword evidence="1" id="KW-0805">Transcription regulation</keyword>
<name>A0A543AW57_9ACTN</name>
<protein>
    <submittedName>
        <fullName evidence="6">GntR family transcriptional regulator</fullName>
    </submittedName>
</protein>
<evidence type="ECO:0000256" key="4">
    <source>
        <dbReference type="SAM" id="MobiDB-lite"/>
    </source>
</evidence>